<evidence type="ECO:0000256" key="4">
    <source>
        <dbReference type="ARBA" id="ARBA00023136"/>
    </source>
</evidence>
<dbReference type="EMBL" id="QZEY01000009">
    <property type="protein sequence ID" value="RJL30389.1"/>
    <property type="molecule type" value="Genomic_DNA"/>
</dbReference>
<feature type="transmembrane region" description="Helical" evidence="5">
    <location>
        <begin position="396"/>
        <end position="414"/>
    </location>
</feature>
<proteinExistence type="predicted"/>
<name>A0A3A4APA7_9ACTN</name>
<feature type="transmembrane region" description="Helical" evidence="5">
    <location>
        <begin position="134"/>
        <end position="153"/>
    </location>
</feature>
<dbReference type="OrthoDB" id="783189at2"/>
<dbReference type="PANTHER" id="PTHR42718:SF39">
    <property type="entry name" value="ACTINORHODIN TRANSPORTER-RELATED"/>
    <property type="match status" value="1"/>
</dbReference>
<dbReference type="GO" id="GO:0005886">
    <property type="term" value="C:plasma membrane"/>
    <property type="evidence" value="ECO:0007669"/>
    <property type="project" value="UniProtKB-SubCell"/>
</dbReference>
<feature type="transmembrane region" description="Helical" evidence="5">
    <location>
        <begin position="40"/>
        <end position="60"/>
    </location>
</feature>
<protein>
    <submittedName>
        <fullName evidence="7">MFS transporter</fullName>
    </submittedName>
</protein>
<feature type="transmembrane region" description="Helical" evidence="5">
    <location>
        <begin position="97"/>
        <end position="122"/>
    </location>
</feature>
<dbReference type="GO" id="GO:0022857">
    <property type="term" value="F:transmembrane transporter activity"/>
    <property type="evidence" value="ECO:0007669"/>
    <property type="project" value="InterPro"/>
</dbReference>
<dbReference type="CDD" id="cd17321">
    <property type="entry name" value="MFS_MMR_MDR_like"/>
    <property type="match status" value="1"/>
</dbReference>
<dbReference type="SUPFAM" id="SSF103473">
    <property type="entry name" value="MFS general substrate transporter"/>
    <property type="match status" value="1"/>
</dbReference>
<organism evidence="7 8">
    <name type="scientific">Bailinhaonella thermotolerans</name>
    <dbReference type="NCBI Taxonomy" id="1070861"/>
    <lineage>
        <taxon>Bacteria</taxon>
        <taxon>Bacillati</taxon>
        <taxon>Actinomycetota</taxon>
        <taxon>Actinomycetes</taxon>
        <taxon>Streptosporangiales</taxon>
        <taxon>Streptosporangiaceae</taxon>
        <taxon>Bailinhaonella</taxon>
    </lineage>
</organism>
<evidence type="ECO:0000313" key="7">
    <source>
        <dbReference type="EMBL" id="RJL30389.1"/>
    </source>
</evidence>
<sequence length="458" mass="46273">MIRPGPLPTLLAGAFVTTLDFFVVNVAVPEIQRDLSASAAAIEWTVAGYGLAFGAGLVLGGRLGDVHGRRRMLMLGLALFTLASLACGVAPDAGTLVAARIAQGVSAALLAPQVLAIMRTAFTGAALGRALRTYALTLGMAAVFGQLIGGLLIEADVLGLGWRAIFLVNLPIGVVTLALARRTVPESRADGVRLDLGGAALITAALTAVLLPLIEGREQGWPGWIWASFGAAVVLLAAYARRRHPSPLVDLTLFRSRSFTAGLVAQIAFNLGMGAYFLVFALYMQGGRGLGPLAEGLVFAPIGAGYLAASLAAPRLSARFGRQVIVAGGIVRAVSLAALAAAVATDAPFAVLVPLLALDGAGMGLALAPLMGAVLAGVPAHQAGAASGTLTTAQQIGNALGVGLIGVVFYGAASQGVPHAFVQSLLVLVAATLAVSALARLLPRPATPAPAPPLPAEL</sequence>
<comment type="subcellular location">
    <subcellularLocation>
        <location evidence="1">Cell membrane</location>
        <topology evidence="1">Multi-pass membrane protein</topology>
    </subcellularLocation>
</comment>
<dbReference type="Gene3D" id="1.20.1720.10">
    <property type="entry name" value="Multidrug resistance protein D"/>
    <property type="match status" value="1"/>
</dbReference>
<feature type="transmembrane region" description="Helical" evidence="5">
    <location>
        <begin position="72"/>
        <end position="91"/>
    </location>
</feature>
<dbReference type="PANTHER" id="PTHR42718">
    <property type="entry name" value="MAJOR FACILITATOR SUPERFAMILY MULTIDRUG TRANSPORTER MFSC"/>
    <property type="match status" value="1"/>
</dbReference>
<feature type="transmembrane region" description="Helical" evidence="5">
    <location>
        <begin position="192"/>
        <end position="214"/>
    </location>
</feature>
<dbReference type="InterPro" id="IPR020846">
    <property type="entry name" value="MFS_dom"/>
</dbReference>
<feature type="transmembrane region" description="Helical" evidence="5">
    <location>
        <begin position="324"/>
        <end position="343"/>
    </location>
</feature>
<feature type="transmembrane region" description="Helical" evidence="5">
    <location>
        <begin position="290"/>
        <end position="312"/>
    </location>
</feature>
<reference evidence="7 8" key="1">
    <citation type="submission" date="2018-09" db="EMBL/GenBank/DDBJ databases">
        <title>YIM 75507 draft genome.</title>
        <authorList>
            <person name="Tang S."/>
            <person name="Feng Y."/>
        </authorList>
    </citation>
    <scope>NUCLEOTIDE SEQUENCE [LARGE SCALE GENOMIC DNA]</scope>
    <source>
        <strain evidence="7 8">YIM 75507</strain>
    </source>
</reference>
<dbReference type="RefSeq" id="WP_119928537.1">
    <property type="nucleotide sequence ID" value="NZ_QZEY01000009.1"/>
</dbReference>
<feature type="transmembrane region" description="Helical" evidence="5">
    <location>
        <begin position="261"/>
        <end position="284"/>
    </location>
</feature>
<evidence type="ECO:0000259" key="6">
    <source>
        <dbReference type="PROSITE" id="PS50850"/>
    </source>
</evidence>
<accession>A0A3A4APA7</accession>
<feature type="domain" description="Major facilitator superfamily (MFS) profile" evidence="6">
    <location>
        <begin position="6"/>
        <end position="448"/>
    </location>
</feature>
<dbReference type="Pfam" id="PF07690">
    <property type="entry name" value="MFS_1"/>
    <property type="match status" value="1"/>
</dbReference>
<feature type="transmembrane region" description="Helical" evidence="5">
    <location>
        <begin position="420"/>
        <end position="442"/>
    </location>
</feature>
<keyword evidence="8" id="KW-1185">Reference proteome</keyword>
<evidence type="ECO:0000256" key="2">
    <source>
        <dbReference type="ARBA" id="ARBA00022692"/>
    </source>
</evidence>
<dbReference type="Proteomes" id="UP000265768">
    <property type="component" value="Unassembled WGS sequence"/>
</dbReference>
<dbReference type="Gene3D" id="1.20.1250.20">
    <property type="entry name" value="MFS general substrate transporter like domains"/>
    <property type="match status" value="1"/>
</dbReference>
<evidence type="ECO:0000256" key="5">
    <source>
        <dbReference type="SAM" id="Phobius"/>
    </source>
</evidence>
<dbReference type="PROSITE" id="PS50850">
    <property type="entry name" value="MFS"/>
    <property type="match status" value="1"/>
</dbReference>
<evidence type="ECO:0000313" key="8">
    <source>
        <dbReference type="Proteomes" id="UP000265768"/>
    </source>
</evidence>
<evidence type="ECO:0000256" key="3">
    <source>
        <dbReference type="ARBA" id="ARBA00022989"/>
    </source>
</evidence>
<keyword evidence="3 5" id="KW-1133">Transmembrane helix</keyword>
<feature type="transmembrane region" description="Helical" evidence="5">
    <location>
        <begin position="7"/>
        <end position="28"/>
    </location>
</feature>
<dbReference type="InterPro" id="IPR036259">
    <property type="entry name" value="MFS_trans_sf"/>
</dbReference>
<feature type="transmembrane region" description="Helical" evidence="5">
    <location>
        <begin position="220"/>
        <end position="240"/>
    </location>
</feature>
<keyword evidence="2 5" id="KW-0812">Transmembrane</keyword>
<feature type="transmembrane region" description="Helical" evidence="5">
    <location>
        <begin position="349"/>
        <end position="375"/>
    </location>
</feature>
<dbReference type="InterPro" id="IPR011701">
    <property type="entry name" value="MFS"/>
</dbReference>
<dbReference type="AlphaFoldDB" id="A0A3A4APA7"/>
<gene>
    <name evidence="7" type="ORF">D5H75_22715</name>
</gene>
<keyword evidence="4 5" id="KW-0472">Membrane</keyword>
<evidence type="ECO:0000256" key="1">
    <source>
        <dbReference type="ARBA" id="ARBA00004651"/>
    </source>
</evidence>
<comment type="caution">
    <text evidence="7">The sequence shown here is derived from an EMBL/GenBank/DDBJ whole genome shotgun (WGS) entry which is preliminary data.</text>
</comment>
<feature type="transmembrane region" description="Helical" evidence="5">
    <location>
        <begin position="159"/>
        <end position="180"/>
    </location>
</feature>